<evidence type="ECO:0000256" key="1">
    <source>
        <dbReference type="SAM" id="Coils"/>
    </source>
</evidence>
<dbReference type="EMBL" id="MN739031">
    <property type="protein sequence ID" value="QHT36135.1"/>
    <property type="molecule type" value="Genomic_DNA"/>
</dbReference>
<accession>A0A6C0FAF2</accession>
<evidence type="ECO:0000313" key="3">
    <source>
        <dbReference type="EMBL" id="QHT36135.1"/>
    </source>
</evidence>
<sequence length="129" mass="14059">MLLLWSLIIFFTVLIIYQILFGCGENYIIEGMENADNEQCKTSCDLPTVCSSTNVNAVAIEDLKKRLDKLDQTSLQTQIDLLKKEYDGLNTQVQANANGQAQLANSFASNNSTPVTGANAYAPGPTPPQ</sequence>
<feature type="region of interest" description="Disordered" evidence="2">
    <location>
        <begin position="108"/>
        <end position="129"/>
    </location>
</feature>
<protein>
    <submittedName>
        <fullName evidence="3">Uncharacterized protein</fullName>
    </submittedName>
</protein>
<organism evidence="3">
    <name type="scientific">viral metagenome</name>
    <dbReference type="NCBI Taxonomy" id="1070528"/>
    <lineage>
        <taxon>unclassified sequences</taxon>
        <taxon>metagenomes</taxon>
        <taxon>organismal metagenomes</taxon>
    </lineage>
</organism>
<dbReference type="AlphaFoldDB" id="A0A6C0FAF2"/>
<feature type="coiled-coil region" evidence="1">
    <location>
        <begin position="60"/>
        <end position="92"/>
    </location>
</feature>
<proteinExistence type="predicted"/>
<evidence type="ECO:0000256" key="2">
    <source>
        <dbReference type="SAM" id="MobiDB-lite"/>
    </source>
</evidence>
<reference evidence="3" key="1">
    <citation type="journal article" date="2020" name="Nature">
        <title>Giant virus diversity and host interactions through global metagenomics.</title>
        <authorList>
            <person name="Schulz F."/>
            <person name="Roux S."/>
            <person name="Paez-Espino D."/>
            <person name="Jungbluth S."/>
            <person name="Walsh D.A."/>
            <person name="Denef V.J."/>
            <person name="McMahon K.D."/>
            <person name="Konstantinidis K.T."/>
            <person name="Eloe-Fadrosh E.A."/>
            <person name="Kyrpides N.C."/>
            <person name="Woyke T."/>
        </authorList>
    </citation>
    <scope>NUCLEOTIDE SEQUENCE</scope>
    <source>
        <strain evidence="3">GVMAG-M-3300009182-46</strain>
    </source>
</reference>
<keyword evidence="1" id="KW-0175">Coiled coil</keyword>
<name>A0A6C0FAF2_9ZZZZ</name>